<dbReference type="AlphaFoldDB" id="A0A0B8T576"/>
<sequence length="248" mass="27606">MFFITNEPKKIANRAVVFKMDFLGIVSHELKSPLTSLSGYIQILQSRSRKLQDESFANLLGSAARQNARMRGLIEGFLDVARIGEGKLSLKLVSFDTAVLLRNIQQTYQETIDSHSLQFSDLASINLEADQDKIEQVIVNLVNNAIKYSPSGTTITIEARNADDHFCIRVADQGPGISVENQQKLFSRFFRIENEQTELVSGFGIGLYICREIISLHGGEIGIESELGNGSTFFFKLPITKKEQSVVA</sequence>
<dbReference type="PROSITE" id="PS50109">
    <property type="entry name" value="HIS_KIN"/>
    <property type="match status" value="1"/>
</dbReference>
<dbReference type="CDD" id="cd00082">
    <property type="entry name" value="HisKA"/>
    <property type="match status" value="1"/>
</dbReference>
<dbReference type="InterPro" id="IPR004358">
    <property type="entry name" value="Sig_transdc_His_kin-like_C"/>
</dbReference>
<evidence type="ECO:0000256" key="5">
    <source>
        <dbReference type="ARBA" id="ARBA00022777"/>
    </source>
</evidence>
<dbReference type="OrthoDB" id="9813151at2"/>
<evidence type="ECO:0000256" key="4">
    <source>
        <dbReference type="ARBA" id="ARBA00022679"/>
    </source>
</evidence>
<dbReference type="Proteomes" id="UP000031802">
    <property type="component" value="Unassembled WGS sequence"/>
</dbReference>
<dbReference type="PANTHER" id="PTHR43547:SF2">
    <property type="entry name" value="HYBRID SIGNAL TRANSDUCTION HISTIDINE KINASE C"/>
    <property type="match status" value="1"/>
</dbReference>
<dbReference type="Pfam" id="PF02518">
    <property type="entry name" value="HATPase_c"/>
    <property type="match status" value="1"/>
</dbReference>
<evidence type="ECO:0000256" key="1">
    <source>
        <dbReference type="ARBA" id="ARBA00000085"/>
    </source>
</evidence>
<dbReference type="Pfam" id="PF00512">
    <property type="entry name" value="HisKA"/>
    <property type="match status" value="1"/>
</dbReference>
<dbReference type="FunFam" id="3.30.565.10:FF:000006">
    <property type="entry name" value="Sensor histidine kinase WalK"/>
    <property type="match status" value="1"/>
</dbReference>
<keyword evidence="3" id="KW-0597">Phosphoprotein</keyword>
<keyword evidence="4" id="KW-0808">Transferase</keyword>
<dbReference type="EMBL" id="JJMU01000066">
    <property type="protein sequence ID" value="KGE12624.1"/>
    <property type="molecule type" value="Genomic_DNA"/>
</dbReference>
<organism evidence="7 8">
    <name type="scientific">Sphingobacterium deserti</name>
    <dbReference type="NCBI Taxonomy" id="1229276"/>
    <lineage>
        <taxon>Bacteria</taxon>
        <taxon>Pseudomonadati</taxon>
        <taxon>Bacteroidota</taxon>
        <taxon>Sphingobacteriia</taxon>
        <taxon>Sphingobacteriales</taxon>
        <taxon>Sphingobacteriaceae</taxon>
        <taxon>Sphingobacterium</taxon>
    </lineage>
</organism>
<evidence type="ECO:0000256" key="3">
    <source>
        <dbReference type="ARBA" id="ARBA00022553"/>
    </source>
</evidence>
<evidence type="ECO:0000259" key="6">
    <source>
        <dbReference type="PROSITE" id="PS50109"/>
    </source>
</evidence>
<dbReference type="Gene3D" id="1.10.287.130">
    <property type="match status" value="1"/>
</dbReference>
<reference evidence="8" key="1">
    <citation type="submission" date="2014-04" db="EMBL/GenBank/DDBJ databases">
        <title>Whole-Genome optical mapping and complete genome sequence of Sphingobacterium deserti sp. nov., a new spaces isolated from desert in the west of China.</title>
        <authorList>
            <person name="Teng C."/>
            <person name="Zhou Z."/>
            <person name="Li X."/>
            <person name="Chen M."/>
            <person name="Lin M."/>
            <person name="Wang L."/>
            <person name="Su S."/>
            <person name="Zhang C."/>
            <person name="Zhang W."/>
        </authorList>
    </citation>
    <scope>NUCLEOTIDE SEQUENCE [LARGE SCALE GENOMIC DNA]</scope>
    <source>
        <strain evidence="8">ACCC05744</strain>
    </source>
</reference>
<dbReference type="InterPro" id="IPR036097">
    <property type="entry name" value="HisK_dim/P_sf"/>
</dbReference>
<dbReference type="STRING" id="1229276.DI53_3664"/>
<comment type="caution">
    <text evidence="7">The sequence shown here is derived from an EMBL/GenBank/DDBJ whole genome shotgun (WGS) entry which is preliminary data.</text>
</comment>
<dbReference type="InterPro" id="IPR036890">
    <property type="entry name" value="HATPase_C_sf"/>
</dbReference>
<accession>A0A0B8T576</accession>
<dbReference type="CDD" id="cd00075">
    <property type="entry name" value="HATPase"/>
    <property type="match status" value="1"/>
</dbReference>
<dbReference type="SMART" id="SM00388">
    <property type="entry name" value="HisKA"/>
    <property type="match status" value="1"/>
</dbReference>
<dbReference type="InterPro" id="IPR003594">
    <property type="entry name" value="HATPase_dom"/>
</dbReference>
<dbReference type="EC" id="2.7.13.3" evidence="2"/>
<keyword evidence="8" id="KW-1185">Reference proteome</keyword>
<proteinExistence type="predicted"/>
<dbReference type="InterPro" id="IPR005467">
    <property type="entry name" value="His_kinase_dom"/>
</dbReference>
<evidence type="ECO:0000256" key="2">
    <source>
        <dbReference type="ARBA" id="ARBA00012438"/>
    </source>
</evidence>
<comment type="catalytic activity">
    <reaction evidence="1">
        <text>ATP + protein L-histidine = ADP + protein N-phospho-L-histidine.</text>
        <dbReference type="EC" id="2.7.13.3"/>
    </reaction>
</comment>
<dbReference type="PRINTS" id="PR00344">
    <property type="entry name" value="BCTRLSENSOR"/>
</dbReference>
<dbReference type="SUPFAM" id="SSF55874">
    <property type="entry name" value="ATPase domain of HSP90 chaperone/DNA topoisomerase II/histidine kinase"/>
    <property type="match status" value="1"/>
</dbReference>
<dbReference type="SMART" id="SM00387">
    <property type="entry name" value="HATPase_c"/>
    <property type="match status" value="1"/>
</dbReference>
<feature type="domain" description="Histidine kinase" evidence="6">
    <location>
        <begin position="25"/>
        <end position="241"/>
    </location>
</feature>
<dbReference type="Gene3D" id="3.30.565.10">
    <property type="entry name" value="Histidine kinase-like ATPase, C-terminal domain"/>
    <property type="match status" value="1"/>
</dbReference>
<keyword evidence="5" id="KW-0418">Kinase</keyword>
<dbReference type="SUPFAM" id="SSF47384">
    <property type="entry name" value="Homodimeric domain of signal transducing histidine kinase"/>
    <property type="match status" value="1"/>
</dbReference>
<reference evidence="7 8" key="2">
    <citation type="journal article" date="2015" name="PLoS ONE">
        <title>Whole-Genome Optical Mapping and Finished Genome Sequence of Sphingobacterium deserti sp. nov., a New Species Isolated from the Western Desert of China.</title>
        <authorList>
            <person name="Teng C."/>
            <person name="Zhou Z."/>
            <person name="Molnar I."/>
            <person name="Li X."/>
            <person name="Tang R."/>
            <person name="Chen M."/>
            <person name="Wang L."/>
            <person name="Su S."/>
            <person name="Zhang W."/>
            <person name="Lin M."/>
        </authorList>
    </citation>
    <scope>NUCLEOTIDE SEQUENCE [LARGE SCALE GENOMIC DNA]</scope>
    <source>
        <strain evidence="8">ACCC05744</strain>
    </source>
</reference>
<dbReference type="PANTHER" id="PTHR43547">
    <property type="entry name" value="TWO-COMPONENT HISTIDINE KINASE"/>
    <property type="match status" value="1"/>
</dbReference>
<gene>
    <name evidence="7" type="ORF">DI53_3664</name>
</gene>
<dbReference type="InterPro" id="IPR003661">
    <property type="entry name" value="HisK_dim/P_dom"/>
</dbReference>
<dbReference type="RefSeq" id="WP_052072554.1">
    <property type="nucleotide sequence ID" value="NZ_JJMU01000066.1"/>
</dbReference>
<name>A0A0B8T576_9SPHI</name>
<dbReference type="eggNOG" id="COG5002">
    <property type="taxonomic scope" value="Bacteria"/>
</dbReference>
<evidence type="ECO:0000313" key="8">
    <source>
        <dbReference type="Proteomes" id="UP000031802"/>
    </source>
</evidence>
<evidence type="ECO:0000313" key="7">
    <source>
        <dbReference type="EMBL" id="KGE12624.1"/>
    </source>
</evidence>
<protein>
    <recommendedName>
        <fullName evidence="2">histidine kinase</fullName>
        <ecNumber evidence="2">2.7.13.3</ecNumber>
    </recommendedName>
</protein>
<dbReference type="GO" id="GO:0000155">
    <property type="term" value="F:phosphorelay sensor kinase activity"/>
    <property type="evidence" value="ECO:0007669"/>
    <property type="project" value="InterPro"/>
</dbReference>
<dbReference type="PATRIC" id="fig|1229276.3.peg.3788"/>